<dbReference type="NCBIfam" id="NF005804">
    <property type="entry name" value="PRK07659.1"/>
    <property type="match status" value="1"/>
</dbReference>
<dbReference type="Gene3D" id="3.90.226.10">
    <property type="entry name" value="2-enoyl-CoA Hydratase, Chain A, domain 1"/>
    <property type="match status" value="1"/>
</dbReference>
<comment type="caution">
    <text evidence="2">The sequence shown here is derived from an EMBL/GenBank/DDBJ whole genome shotgun (WGS) entry which is preliminary data.</text>
</comment>
<evidence type="ECO:0000256" key="1">
    <source>
        <dbReference type="ARBA" id="ARBA00005254"/>
    </source>
</evidence>
<dbReference type="InterPro" id="IPR001753">
    <property type="entry name" value="Enoyl-CoA_hydra/iso"/>
</dbReference>
<dbReference type="EMBL" id="AHER01000016">
    <property type="protein sequence ID" value="EJR25661.1"/>
    <property type="molecule type" value="Genomic_DNA"/>
</dbReference>
<evidence type="ECO:0008006" key="4">
    <source>
        <dbReference type="Google" id="ProtNLM"/>
    </source>
</evidence>
<dbReference type="InterPro" id="IPR014748">
    <property type="entry name" value="Enoyl-CoA_hydra_C"/>
</dbReference>
<name>A0A9W5KC47_BACC8</name>
<dbReference type="PANTHER" id="PTHR43459:SF1">
    <property type="entry name" value="EG:BACN32G11.4 PROTEIN"/>
    <property type="match status" value="1"/>
</dbReference>
<comment type="similarity">
    <text evidence="1">Belongs to the enoyl-CoA hydratase/isomerase family.</text>
</comment>
<evidence type="ECO:0000313" key="2">
    <source>
        <dbReference type="EMBL" id="EJR25661.1"/>
    </source>
</evidence>
<dbReference type="SUPFAM" id="SSF52096">
    <property type="entry name" value="ClpP/crotonase"/>
    <property type="match status" value="1"/>
</dbReference>
<gene>
    <name evidence="2" type="ORF">IIA_00721</name>
</gene>
<protein>
    <recommendedName>
        <fullName evidence="4">Enoyl-CoA hydratase</fullName>
    </recommendedName>
</protein>
<accession>A0A9W5KC47</accession>
<organism evidence="2 3">
    <name type="scientific">Bacillus cereus (strain VD014)</name>
    <dbReference type="NCBI Taxonomy" id="1053223"/>
    <lineage>
        <taxon>Bacteria</taxon>
        <taxon>Bacillati</taxon>
        <taxon>Bacillota</taxon>
        <taxon>Bacilli</taxon>
        <taxon>Bacillales</taxon>
        <taxon>Bacillaceae</taxon>
        <taxon>Bacillus</taxon>
        <taxon>Bacillus cereus group</taxon>
    </lineage>
</organism>
<dbReference type="PANTHER" id="PTHR43459">
    <property type="entry name" value="ENOYL-COA HYDRATASE"/>
    <property type="match status" value="1"/>
</dbReference>
<dbReference type="GO" id="GO:0003824">
    <property type="term" value="F:catalytic activity"/>
    <property type="evidence" value="ECO:0007669"/>
    <property type="project" value="UniProtKB-ARBA"/>
</dbReference>
<dbReference type="Gene3D" id="1.10.12.10">
    <property type="entry name" value="Lyase 2-enoyl-coa Hydratase, Chain A, domain 2"/>
    <property type="match status" value="1"/>
</dbReference>
<proteinExistence type="inferred from homology"/>
<reference evidence="2" key="1">
    <citation type="submission" date="2012-04" db="EMBL/GenBank/DDBJ databases">
        <title>The Genome Sequence of Bacillus cereus VD014.</title>
        <authorList>
            <consortium name="The Broad Institute Genome Sequencing Platform"/>
            <consortium name="The Broad Institute Genome Sequencing Center for Infectious Disease"/>
            <person name="Feldgarden M."/>
            <person name="Van der Auwera G.A."/>
            <person name="Mahillon J."/>
            <person name="Duprez V."/>
            <person name="Timmery S."/>
            <person name="Mattelet C."/>
            <person name="Dierick K."/>
            <person name="Sun M."/>
            <person name="Yu Z."/>
            <person name="Zhu L."/>
            <person name="Hu X."/>
            <person name="Shank E.B."/>
            <person name="Swiecicka I."/>
            <person name="Hansen B.M."/>
            <person name="Andrup L."/>
            <person name="Young S.K."/>
            <person name="Zeng Q."/>
            <person name="Gargeya S."/>
            <person name="Fitzgerald M."/>
            <person name="Haas B."/>
            <person name="Abouelleil A."/>
            <person name="Alvarado L."/>
            <person name="Arachchi H.M."/>
            <person name="Berlin A."/>
            <person name="Chapman S.B."/>
            <person name="Goldberg J."/>
            <person name="Griggs A."/>
            <person name="Gujja S."/>
            <person name="Hansen M."/>
            <person name="Howarth C."/>
            <person name="Imamovic A."/>
            <person name="Larimer J."/>
            <person name="McCowen C."/>
            <person name="Montmayeur A."/>
            <person name="Murphy C."/>
            <person name="Neiman D."/>
            <person name="Pearson M."/>
            <person name="Priest M."/>
            <person name="Roberts A."/>
            <person name="Saif S."/>
            <person name="Shea T."/>
            <person name="Sisk P."/>
            <person name="Sykes S."/>
            <person name="Wortman J."/>
            <person name="Nusbaum C."/>
            <person name="Birren B."/>
        </authorList>
    </citation>
    <scope>NUCLEOTIDE SEQUENCE</scope>
    <source>
        <strain evidence="2">VD014</strain>
    </source>
</reference>
<sequence>MFYTVNVQIARLLDRKLRKKKDFSVVFYNYISIIFMEKRGVYIMEITSKTESVVVKYEGHVATVMVNRPEVLNALDEPTLKELLQKLKEVAESSAHIVVLCGNGRGFSAGGDIKSMLSSNDESKFDGIMNTISEVVVTLYTMPKLVISAIHGPTAGLGLSIALTADYVMADISSVIAMNFIGIALIPDGGGHFFLQKRVGENMTKQIIWEGKKLSATEALDIGLIDEVIGEDFQTAVKQKINEWSQKPIKAMIQTKQILCEVNRSNLEQTLQLEKRGQYAMRQTADHKEGIAAFLEKRLPAFKGE</sequence>
<dbReference type="Proteomes" id="UP000006607">
    <property type="component" value="Unassembled WGS sequence"/>
</dbReference>
<dbReference type="InterPro" id="IPR029045">
    <property type="entry name" value="ClpP/crotonase-like_dom_sf"/>
</dbReference>
<dbReference type="Pfam" id="PF00378">
    <property type="entry name" value="ECH_1"/>
    <property type="match status" value="1"/>
</dbReference>
<dbReference type="CDD" id="cd06558">
    <property type="entry name" value="crotonase-like"/>
    <property type="match status" value="1"/>
</dbReference>
<evidence type="ECO:0000313" key="3">
    <source>
        <dbReference type="Proteomes" id="UP000006607"/>
    </source>
</evidence>
<dbReference type="AlphaFoldDB" id="A0A9W5KC47"/>